<gene>
    <name evidence="1" type="ORF">AWM68_16450</name>
</gene>
<accession>A0A165P0Q1</accession>
<dbReference type="Proteomes" id="UP000076567">
    <property type="component" value="Unassembled WGS sequence"/>
</dbReference>
<sequence>MKRDKGIFLWGAVKQLIRIRKSLAMCQAFFILQSPCFSSKDTSKWKSGKTSCDHGLLWGNHGIIGYNHGKNMLHHGKNQSPLKCVLLKKTPPAQTLHKKRQLP</sequence>
<keyword evidence="2" id="KW-1185">Reference proteome</keyword>
<dbReference type="EMBL" id="LRFC01000002">
    <property type="protein sequence ID" value="KZE68464.1"/>
    <property type="molecule type" value="Genomic_DNA"/>
</dbReference>
<organism evidence="1 2">
    <name type="scientific">Fictibacillus phosphorivorans</name>
    <dbReference type="NCBI Taxonomy" id="1221500"/>
    <lineage>
        <taxon>Bacteria</taxon>
        <taxon>Bacillati</taxon>
        <taxon>Bacillota</taxon>
        <taxon>Bacilli</taxon>
        <taxon>Bacillales</taxon>
        <taxon>Fictibacillaceae</taxon>
        <taxon>Fictibacillus</taxon>
    </lineage>
</organism>
<comment type="caution">
    <text evidence="1">The sequence shown here is derived from an EMBL/GenBank/DDBJ whole genome shotgun (WGS) entry which is preliminary data.</text>
</comment>
<evidence type="ECO:0000313" key="1">
    <source>
        <dbReference type="EMBL" id="KZE68464.1"/>
    </source>
</evidence>
<evidence type="ECO:0000313" key="2">
    <source>
        <dbReference type="Proteomes" id="UP000076567"/>
    </source>
</evidence>
<name>A0A165P0Q1_9BACL</name>
<reference evidence="2" key="1">
    <citation type="submission" date="2016-01" db="EMBL/GenBank/DDBJ databases">
        <title>Draft genome of Chromobacterium sp. F49.</title>
        <authorList>
            <person name="Hong K.W."/>
        </authorList>
    </citation>
    <scope>NUCLEOTIDE SEQUENCE [LARGE SCALE GENOMIC DNA]</scope>
    <source>
        <strain evidence="2">P7IIIA</strain>
    </source>
</reference>
<protein>
    <submittedName>
        <fullName evidence="1">Uncharacterized protein</fullName>
    </submittedName>
</protein>
<dbReference type="AlphaFoldDB" id="A0A165P0Q1"/>
<proteinExistence type="predicted"/>